<dbReference type="GO" id="GO:0016757">
    <property type="term" value="F:glycosyltransferase activity"/>
    <property type="evidence" value="ECO:0007669"/>
    <property type="project" value="UniProtKB-KW"/>
</dbReference>
<keyword evidence="4 6" id="KW-0808">Transferase</keyword>
<comment type="similarity">
    <text evidence="2">Belongs to the glycosyltransferase 2 family.</text>
</comment>
<dbReference type="Pfam" id="PF02709">
    <property type="entry name" value="Glyco_transf_7C"/>
    <property type="match status" value="1"/>
</dbReference>
<sequence length="279" mass="30559">MTSAPRSPKVVAITIVSGRHDHLARQLDGVRAAMTPPAEHLIVAMDDAAVHDIASQYTDTRVIDVERTGAHLPLALARNLGAQTAINAGAELLVFLDVDCVPGPELFRYYGAAAERRVGERLLYCGPVTYLPPQADLSDLAALTHPHGARPDPESGDIVLGTEMTLFWSLSFATTAANWQIIGGFSTAYEGYGGEDTDFAMSAAANDFRIAWVGGAHAYHQYHPVSDPPVEHLDDILRNARIFHSRWGWWPMQGWLDGFRDRGLIAFDPRTDDWVASED</sequence>
<evidence type="ECO:0000256" key="1">
    <source>
        <dbReference type="ARBA" id="ARBA00004776"/>
    </source>
</evidence>
<dbReference type="AlphaFoldDB" id="A0A318RIX4"/>
<organism evidence="6 7">
    <name type="scientific">Williamsia limnetica</name>
    <dbReference type="NCBI Taxonomy" id="882452"/>
    <lineage>
        <taxon>Bacteria</taxon>
        <taxon>Bacillati</taxon>
        <taxon>Actinomycetota</taxon>
        <taxon>Actinomycetes</taxon>
        <taxon>Mycobacteriales</taxon>
        <taxon>Nocardiaceae</taxon>
        <taxon>Williamsia</taxon>
    </lineage>
</organism>
<evidence type="ECO:0000313" key="6">
    <source>
        <dbReference type="EMBL" id="PYE17472.1"/>
    </source>
</evidence>
<protein>
    <submittedName>
        <fullName evidence="6">GT2 family glycosyltransferase</fullName>
    </submittedName>
</protein>
<dbReference type="InterPro" id="IPR027791">
    <property type="entry name" value="Galactosyl_T_C"/>
</dbReference>
<dbReference type="InterPro" id="IPR029044">
    <property type="entry name" value="Nucleotide-diphossugar_trans"/>
</dbReference>
<evidence type="ECO:0000259" key="5">
    <source>
        <dbReference type="Pfam" id="PF02709"/>
    </source>
</evidence>
<gene>
    <name evidence="6" type="ORF">DFR67_106175</name>
</gene>
<feature type="domain" description="Galactosyltransferase C-terminal" evidence="5">
    <location>
        <begin position="170"/>
        <end position="223"/>
    </location>
</feature>
<comment type="caution">
    <text evidence="6">The sequence shown here is derived from an EMBL/GenBank/DDBJ whole genome shotgun (WGS) entry which is preliminary data.</text>
</comment>
<evidence type="ECO:0000256" key="2">
    <source>
        <dbReference type="ARBA" id="ARBA00006739"/>
    </source>
</evidence>
<keyword evidence="3" id="KW-0328">Glycosyltransferase</keyword>
<accession>A0A318RIX4</accession>
<dbReference type="Gene3D" id="3.90.550.10">
    <property type="entry name" value="Spore Coat Polysaccharide Biosynthesis Protein SpsA, Chain A"/>
    <property type="match status" value="1"/>
</dbReference>
<dbReference type="PANTHER" id="PTHR43179">
    <property type="entry name" value="RHAMNOSYLTRANSFERASE WBBL"/>
    <property type="match status" value="1"/>
</dbReference>
<dbReference type="CDD" id="cd00761">
    <property type="entry name" value="Glyco_tranf_GTA_type"/>
    <property type="match status" value="1"/>
</dbReference>
<dbReference type="RefSeq" id="WP_110469716.1">
    <property type="nucleotide sequence ID" value="NZ_QJSP01000006.1"/>
</dbReference>
<name>A0A318RIX4_WILLI</name>
<dbReference type="EMBL" id="QJSP01000006">
    <property type="protein sequence ID" value="PYE17472.1"/>
    <property type="molecule type" value="Genomic_DNA"/>
</dbReference>
<dbReference type="SUPFAM" id="SSF53448">
    <property type="entry name" value="Nucleotide-diphospho-sugar transferases"/>
    <property type="match status" value="1"/>
</dbReference>
<comment type="pathway">
    <text evidence="1">Cell wall biogenesis; cell wall polysaccharide biosynthesis.</text>
</comment>
<dbReference type="PANTHER" id="PTHR43179:SF12">
    <property type="entry name" value="GALACTOFURANOSYLTRANSFERASE GLFT2"/>
    <property type="match status" value="1"/>
</dbReference>
<evidence type="ECO:0000313" key="7">
    <source>
        <dbReference type="Proteomes" id="UP000247591"/>
    </source>
</evidence>
<keyword evidence="7" id="KW-1185">Reference proteome</keyword>
<dbReference type="Proteomes" id="UP000247591">
    <property type="component" value="Unassembled WGS sequence"/>
</dbReference>
<evidence type="ECO:0000256" key="4">
    <source>
        <dbReference type="ARBA" id="ARBA00022679"/>
    </source>
</evidence>
<evidence type="ECO:0000256" key="3">
    <source>
        <dbReference type="ARBA" id="ARBA00022676"/>
    </source>
</evidence>
<proteinExistence type="inferred from homology"/>
<dbReference type="OrthoDB" id="6653642at2"/>
<reference evidence="6 7" key="1">
    <citation type="submission" date="2018-06" db="EMBL/GenBank/DDBJ databases">
        <title>Genomic Encyclopedia of Type Strains, Phase IV (KMG-IV): sequencing the most valuable type-strain genomes for metagenomic binning, comparative biology and taxonomic classification.</title>
        <authorList>
            <person name="Goeker M."/>
        </authorList>
    </citation>
    <scope>NUCLEOTIDE SEQUENCE [LARGE SCALE GENOMIC DNA]</scope>
    <source>
        <strain evidence="6 7">DSM 45521</strain>
    </source>
</reference>